<evidence type="ECO:0000313" key="2">
    <source>
        <dbReference type="EMBL" id="MCK9798591.1"/>
    </source>
</evidence>
<sequence length="152" mass="16595">MLDHRSSSLTGLLLPLADRTLILPNVAVAELIDYQAGAFDLDSPPWYLGRVRWRDRQIPLLSFESACGAKTVIGERARIVVLNALGGRADLKFMALLVQGIPRSHKLDSQLSYVDVPLCRLEKAAVQVAEQVAKVPDLLGLEALLLESGLVL</sequence>
<dbReference type="RefSeq" id="WP_123327612.1">
    <property type="nucleotide sequence ID" value="NZ_JALQCW010000028.1"/>
</dbReference>
<accession>A0A9X2C605</accession>
<comment type="caution">
    <text evidence="2">The sequence shown here is derived from an EMBL/GenBank/DDBJ whole genome shotgun (WGS) entry which is preliminary data.</text>
</comment>
<dbReference type="Proteomes" id="UP001155163">
    <property type="component" value="Unassembled WGS sequence"/>
</dbReference>
<dbReference type="EMBL" id="JALQCX010000033">
    <property type="protein sequence ID" value="MCK9816094.1"/>
    <property type="molecule type" value="Genomic_DNA"/>
</dbReference>
<dbReference type="SUPFAM" id="SSF50341">
    <property type="entry name" value="CheW-like"/>
    <property type="match status" value="1"/>
</dbReference>
<gene>
    <name evidence="2" type="ORF">M1B34_12860</name>
    <name evidence="3" type="ORF">M1B35_18665</name>
</gene>
<keyword evidence="5" id="KW-1185">Reference proteome</keyword>
<dbReference type="GO" id="GO:0006935">
    <property type="term" value="P:chemotaxis"/>
    <property type="evidence" value="ECO:0007669"/>
    <property type="project" value="InterPro"/>
</dbReference>
<name>A0A9X2C605_9PSED</name>
<evidence type="ECO:0000313" key="4">
    <source>
        <dbReference type="Proteomes" id="UP001155059"/>
    </source>
</evidence>
<dbReference type="InterPro" id="IPR002545">
    <property type="entry name" value="CheW-lke_dom"/>
</dbReference>
<reference evidence="4 5" key="2">
    <citation type="journal article" date="2023" name="Plant Pathol.">
        <title>Dismantling and reorganizing Pseudomonas marginalis sensu#lato.</title>
        <authorList>
            <person name="Sawada H."/>
            <person name="Fujikawa T."/>
            <person name="Satou M."/>
        </authorList>
    </citation>
    <scope>NUCLEOTIDE SEQUENCE [LARGE SCALE GENOMIC DNA]</scope>
    <source>
        <strain evidence="2 4">MAFF 302030</strain>
        <strain evidence="3 5">MAFF 302046</strain>
    </source>
</reference>
<dbReference type="InterPro" id="IPR036061">
    <property type="entry name" value="CheW-like_dom_sf"/>
</dbReference>
<dbReference type="GO" id="GO:0007165">
    <property type="term" value="P:signal transduction"/>
    <property type="evidence" value="ECO:0007669"/>
    <property type="project" value="InterPro"/>
</dbReference>
<reference evidence="4 5" key="1">
    <citation type="journal article" date="2022" name="Int. J. Syst. Evol. Microbiol.">
        <title>Pseudomonas aegrilactucae sp. nov. and Pseudomonas morbosilactucae sp. nov., pathogens causing bacterial rot of lettuce in Japan.</title>
        <authorList>
            <person name="Sawada H."/>
            <person name="Fujikawa T."/>
            <person name="Satou M."/>
        </authorList>
    </citation>
    <scope>NUCLEOTIDE SEQUENCE [LARGE SCALE GENOMIC DNA]</scope>
    <source>
        <strain evidence="2 4">MAFF 302030</strain>
        <strain evidence="3 5">MAFF 302046</strain>
    </source>
</reference>
<evidence type="ECO:0000259" key="1">
    <source>
        <dbReference type="SMART" id="SM00260"/>
    </source>
</evidence>
<dbReference type="AlphaFoldDB" id="A0A9X2C605"/>
<dbReference type="Pfam" id="PF01584">
    <property type="entry name" value="CheW"/>
    <property type="match status" value="1"/>
</dbReference>
<protein>
    <submittedName>
        <fullName evidence="2">Chemotaxis protein CheW</fullName>
    </submittedName>
</protein>
<feature type="domain" description="CheW-like" evidence="1">
    <location>
        <begin position="6"/>
        <end position="142"/>
    </location>
</feature>
<dbReference type="SMART" id="SM00260">
    <property type="entry name" value="CheW"/>
    <property type="match status" value="1"/>
</dbReference>
<organism evidence="2 4">
    <name type="scientific">Pseudomonas morbosilactucae</name>
    <dbReference type="NCBI Taxonomy" id="2938197"/>
    <lineage>
        <taxon>Bacteria</taxon>
        <taxon>Pseudomonadati</taxon>
        <taxon>Pseudomonadota</taxon>
        <taxon>Gammaproteobacteria</taxon>
        <taxon>Pseudomonadales</taxon>
        <taxon>Pseudomonadaceae</taxon>
        <taxon>Pseudomonas</taxon>
    </lineage>
</organism>
<evidence type="ECO:0000313" key="5">
    <source>
        <dbReference type="Proteomes" id="UP001155163"/>
    </source>
</evidence>
<dbReference type="Proteomes" id="UP001155059">
    <property type="component" value="Unassembled WGS sequence"/>
</dbReference>
<evidence type="ECO:0000313" key="3">
    <source>
        <dbReference type="EMBL" id="MCK9816094.1"/>
    </source>
</evidence>
<dbReference type="EMBL" id="JALQCW010000028">
    <property type="protein sequence ID" value="MCK9798591.1"/>
    <property type="molecule type" value="Genomic_DNA"/>
</dbReference>
<proteinExistence type="predicted"/>